<dbReference type="Pfam" id="PF13477">
    <property type="entry name" value="Glyco_trans_4_2"/>
    <property type="match status" value="1"/>
</dbReference>
<accession>B5L446</accession>
<name>B5L446_SHIBO</name>
<evidence type="ECO:0000313" key="3">
    <source>
        <dbReference type="EMBL" id="ACD37130.1"/>
    </source>
</evidence>
<dbReference type="PANTHER" id="PTHR45947:SF3">
    <property type="entry name" value="SULFOQUINOVOSYL TRANSFERASE SQD2"/>
    <property type="match status" value="1"/>
</dbReference>
<sequence>MDCLDEKDHLRDNHSLKIVLTANSSWYIYNFRRSTIKALINIGFDVLVVVPDYEYKDSILKFGAKFEKVDLKPKSINIFTECTSLISYYKIIKKFNPQVILTFTPKANIYCGLLAYKFDAKVIPNISGLGSAFVNSNTILSQIVKLLYKIALKKAAFVFFQNEDDRQLLINSGCVNYEKTCRIFGSGVDLSKFLPSNKNLKQRSCVKFILVARLLYTKGILHYLKAAEIIKSKYPNCSFSLLGAFEKNEKIITKELIEGFCTRGIVNYYGTSDDVASIMKHYDAIVLPSFYREGVPKALIEGASSGLAILTTDNVGCRDMVQNEVNGFLCQPNDLDSLVDIIEKYILLTDEMKNTMSIKSREFAESHCDENKIIEKYTNTINDVLNRNH</sequence>
<feature type="domain" description="Glycosyltransferase subfamily 4-like N-terminal" evidence="2">
    <location>
        <begin position="17"/>
        <end position="162"/>
    </location>
</feature>
<feature type="domain" description="Glycosyl transferase family 1" evidence="1">
    <location>
        <begin position="206"/>
        <end position="360"/>
    </location>
</feature>
<dbReference type="InterPro" id="IPR050194">
    <property type="entry name" value="Glycosyltransferase_grp1"/>
</dbReference>
<organism evidence="3">
    <name type="scientific">Shigella boydii</name>
    <dbReference type="NCBI Taxonomy" id="621"/>
    <lineage>
        <taxon>Bacteria</taxon>
        <taxon>Pseudomonadati</taxon>
        <taxon>Pseudomonadota</taxon>
        <taxon>Gammaproteobacteria</taxon>
        <taxon>Enterobacterales</taxon>
        <taxon>Enterobacteriaceae</taxon>
        <taxon>Shigella</taxon>
    </lineage>
</organism>
<dbReference type="CAZy" id="GT4">
    <property type="family name" value="Glycosyltransferase Family 4"/>
</dbReference>
<dbReference type="RefSeq" id="WP_000340489.1">
    <property type="nucleotide sequence ID" value="NZ_CP049285.1"/>
</dbReference>
<dbReference type="AlphaFoldDB" id="B5L446"/>
<evidence type="ECO:0000259" key="2">
    <source>
        <dbReference type="Pfam" id="PF13477"/>
    </source>
</evidence>
<dbReference type="GO" id="GO:0016757">
    <property type="term" value="F:glycosyltransferase activity"/>
    <property type="evidence" value="ECO:0007669"/>
    <property type="project" value="InterPro"/>
</dbReference>
<evidence type="ECO:0000259" key="1">
    <source>
        <dbReference type="Pfam" id="PF00534"/>
    </source>
</evidence>
<dbReference type="PANTHER" id="PTHR45947">
    <property type="entry name" value="SULFOQUINOVOSYL TRANSFERASE SQD2"/>
    <property type="match status" value="1"/>
</dbReference>
<reference evidence="3" key="1">
    <citation type="journal article" date="2008" name="FEMS Microbiol. Rev.">
        <title>Structure and genetics of Shigella O antigens.</title>
        <authorList>
            <person name="Liu B."/>
            <person name="Knirel Y.A."/>
            <person name="Feng L."/>
            <person name="Perepelov A.V."/>
            <person name="Senchenkova S.N."/>
            <person name="Wang Q."/>
            <person name="Reeves P.R."/>
            <person name="Wang L."/>
        </authorList>
    </citation>
    <scope>NUCLEOTIDE SEQUENCE</scope>
</reference>
<gene>
    <name evidence="3" type="primary">wfdE</name>
</gene>
<protein>
    <submittedName>
        <fullName evidence="3">WfdE</fullName>
    </submittedName>
</protein>
<dbReference type="Gene3D" id="3.40.50.2000">
    <property type="entry name" value="Glycogen Phosphorylase B"/>
    <property type="match status" value="2"/>
</dbReference>
<dbReference type="EMBL" id="EU296418">
    <property type="protein sequence ID" value="ACD37130.1"/>
    <property type="molecule type" value="Genomic_DNA"/>
</dbReference>
<dbReference type="InterPro" id="IPR028098">
    <property type="entry name" value="Glyco_trans_4-like_N"/>
</dbReference>
<dbReference type="InterPro" id="IPR001296">
    <property type="entry name" value="Glyco_trans_1"/>
</dbReference>
<proteinExistence type="predicted"/>
<dbReference type="CDD" id="cd03808">
    <property type="entry name" value="GT4_CapM-like"/>
    <property type="match status" value="1"/>
</dbReference>
<dbReference type="Pfam" id="PF00534">
    <property type="entry name" value="Glycos_transf_1"/>
    <property type="match status" value="1"/>
</dbReference>
<dbReference type="SUPFAM" id="SSF53756">
    <property type="entry name" value="UDP-Glycosyltransferase/glycogen phosphorylase"/>
    <property type="match status" value="1"/>
</dbReference>